<evidence type="ECO:0000313" key="1">
    <source>
        <dbReference type="EMBL" id="KMT54795.1"/>
    </source>
</evidence>
<gene>
    <name evidence="1" type="ORF">ACR52_15065</name>
</gene>
<comment type="caution">
    <text evidence="1">The sequence shown here is derived from an EMBL/GenBank/DDBJ whole genome shotgun (WGS) entry which is preliminary data.</text>
</comment>
<dbReference type="AlphaFoldDB" id="A0A0J8FXA5"/>
<name>A0A0J8FXA5_9PSED</name>
<dbReference type="Proteomes" id="UP000037551">
    <property type="component" value="Unassembled WGS sequence"/>
</dbReference>
<dbReference type="RefSeq" id="WP_048725470.1">
    <property type="nucleotide sequence ID" value="NZ_LFMW01000009.1"/>
</dbReference>
<reference evidence="1 2" key="1">
    <citation type="submission" date="2015-06" db="EMBL/GenBank/DDBJ databases">
        <title>Draft genome sequence of an Antarctic Pseudomonas sp. strain KG01 with full potential for biotechnological applications.</title>
        <authorList>
            <person name="Pavlov M.S."/>
            <person name="Lira F."/>
            <person name="Martinez J.L."/>
            <person name="Marshall S.H."/>
        </authorList>
    </citation>
    <scope>NUCLEOTIDE SEQUENCE [LARGE SCALE GENOMIC DNA]</scope>
    <source>
        <strain evidence="1 2">KG01</strain>
    </source>
</reference>
<dbReference type="OrthoDB" id="6905015at2"/>
<evidence type="ECO:0000313" key="2">
    <source>
        <dbReference type="Proteomes" id="UP000037551"/>
    </source>
</evidence>
<keyword evidence="2" id="KW-1185">Reference proteome</keyword>
<proteinExistence type="predicted"/>
<protein>
    <submittedName>
        <fullName evidence="1">Uncharacterized protein</fullName>
    </submittedName>
</protein>
<dbReference type="EMBL" id="LFMW01000009">
    <property type="protein sequence ID" value="KMT54795.1"/>
    <property type="molecule type" value="Genomic_DNA"/>
</dbReference>
<organism evidence="1 2">
    <name type="scientific">Pseudomonas fildesensis</name>
    <dbReference type="NCBI Taxonomy" id="1674920"/>
    <lineage>
        <taxon>Bacteria</taxon>
        <taxon>Pseudomonadati</taxon>
        <taxon>Pseudomonadota</taxon>
        <taxon>Gammaproteobacteria</taxon>
        <taxon>Pseudomonadales</taxon>
        <taxon>Pseudomonadaceae</taxon>
        <taxon>Pseudomonas</taxon>
    </lineage>
</organism>
<sequence>MSESWMKKMWSLALRRKSVEAMIGGKPFTRCGTLMVYSGELKLIPELIPESKPARRSTPPDSD</sequence>
<accession>A0A0J8FXA5</accession>